<evidence type="ECO:0000313" key="2">
    <source>
        <dbReference type="EMBL" id="ORX89334.1"/>
    </source>
</evidence>
<dbReference type="EMBL" id="MCFA01000652">
    <property type="protein sequence ID" value="ORX89334.1"/>
    <property type="molecule type" value="Genomic_DNA"/>
</dbReference>
<sequence length="200" mass="22604">MILFVLRFQILLRLPLQLFTIWIQSRLSPPRTKSWGASHNTIQKSARVLLANRKAGFGTVLWKGMRHARAVLTLASLVRKSSRTGLFRGELLVGHYLSYHTWSQVGLLPSRLWFESDTALHTQTAREYSPMRSGADTLVLIHSLVRCSGAGRPMTAASEVSWCLYQRLFFPGFRGSSSFTIDRGNPCLLRLEKLPLFSVS</sequence>
<proteinExistence type="predicted"/>
<gene>
    <name evidence="2" type="ORF">BCR34DRAFT_335866</name>
</gene>
<evidence type="ECO:0000313" key="3">
    <source>
        <dbReference type="Proteomes" id="UP000193144"/>
    </source>
</evidence>
<dbReference type="AlphaFoldDB" id="A0A1Y1XVL4"/>
<feature type="chain" id="PRO_5012056213" description="Secreted protein" evidence="1">
    <location>
        <begin position="21"/>
        <end position="200"/>
    </location>
</feature>
<name>A0A1Y1XVL4_9PLEO</name>
<keyword evidence="1" id="KW-0732">Signal</keyword>
<evidence type="ECO:0000256" key="1">
    <source>
        <dbReference type="SAM" id="SignalP"/>
    </source>
</evidence>
<reference evidence="2 3" key="1">
    <citation type="submission" date="2016-07" db="EMBL/GenBank/DDBJ databases">
        <title>Pervasive Adenine N6-methylation of Active Genes in Fungi.</title>
        <authorList>
            <consortium name="DOE Joint Genome Institute"/>
            <person name="Mondo S.J."/>
            <person name="Dannebaum R.O."/>
            <person name="Kuo R.C."/>
            <person name="Labutti K."/>
            <person name="Haridas S."/>
            <person name="Kuo A."/>
            <person name="Salamov A."/>
            <person name="Ahrendt S.R."/>
            <person name="Lipzen A."/>
            <person name="Sullivan W."/>
            <person name="Andreopoulos W.B."/>
            <person name="Clum A."/>
            <person name="Lindquist E."/>
            <person name="Daum C."/>
            <person name="Ramamoorthy G.K."/>
            <person name="Gryganskyi A."/>
            <person name="Culley D."/>
            <person name="Magnuson J.K."/>
            <person name="James T.Y."/>
            <person name="O'Malley M.A."/>
            <person name="Stajich J.E."/>
            <person name="Spatafora J.W."/>
            <person name="Visel A."/>
            <person name="Grigoriev I.V."/>
        </authorList>
    </citation>
    <scope>NUCLEOTIDE SEQUENCE [LARGE SCALE GENOMIC DNA]</scope>
    <source>
        <strain evidence="2 3">CBS 115471</strain>
    </source>
</reference>
<evidence type="ECO:0008006" key="4">
    <source>
        <dbReference type="Google" id="ProtNLM"/>
    </source>
</evidence>
<comment type="caution">
    <text evidence="2">The sequence shown here is derived from an EMBL/GenBank/DDBJ whole genome shotgun (WGS) entry which is preliminary data.</text>
</comment>
<protein>
    <recommendedName>
        <fullName evidence="4">Secreted protein</fullName>
    </recommendedName>
</protein>
<dbReference type="Proteomes" id="UP000193144">
    <property type="component" value="Unassembled WGS sequence"/>
</dbReference>
<keyword evidence="3" id="KW-1185">Reference proteome</keyword>
<feature type="signal peptide" evidence="1">
    <location>
        <begin position="1"/>
        <end position="20"/>
    </location>
</feature>
<accession>A0A1Y1XVL4</accession>
<organism evidence="2 3">
    <name type="scientific">Clohesyomyces aquaticus</name>
    <dbReference type="NCBI Taxonomy" id="1231657"/>
    <lineage>
        <taxon>Eukaryota</taxon>
        <taxon>Fungi</taxon>
        <taxon>Dikarya</taxon>
        <taxon>Ascomycota</taxon>
        <taxon>Pezizomycotina</taxon>
        <taxon>Dothideomycetes</taxon>
        <taxon>Pleosporomycetidae</taxon>
        <taxon>Pleosporales</taxon>
        <taxon>Lindgomycetaceae</taxon>
        <taxon>Clohesyomyces</taxon>
    </lineage>
</organism>